<organism evidence="1 2">
    <name type="scientific">Pelagibius litoralis</name>
    <dbReference type="NCBI Taxonomy" id="374515"/>
    <lineage>
        <taxon>Bacteria</taxon>
        <taxon>Pseudomonadati</taxon>
        <taxon>Pseudomonadota</taxon>
        <taxon>Alphaproteobacteria</taxon>
        <taxon>Rhodospirillales</taxon>
        <taxon>Rhodovibrionaceae</taxon>
        <taxon>Pelagibius</taxon>
    </lineage>
</organism>
<dbReference type="Proteomes" id="UP000761264">
    <property type="component" value="Unassembled WGS sequence"/>
</dbReference>
<dbReference type="EMBL" id="JAAQPH010000001">
    <property type="protein sequence ID" value="NIA66974.1"/>
    <property type="molecule type" value="Genomic_DNA"/>
</dbReference>
<dbReference type="AlphaFoldDB" id="A0A967C9Z0"/>
<reference evidence="1" key="1">
    <citation type="submission" date="2020-03" db="EMBL/GenBank/DDBJ databases">
        <title>Genome of Pelagibius litoralis DSM 21314T.</title>
        <authorList>
            <person name="Wang G."/>
        </authorList>
    </citation>
    <scope>NUCLEOTIDE SEQUENCE</scope>
    <source>
        <strain evidence="1">DSM 21314</strain>
    </source>
</reference>
<dbReference type="InterPro" id="IPR011990">
    <property type="entry name" value="TPR-like_helical_dom_sf"/>
</dbReference>
<sequence>MNIRFPSRLVLPVCQVVLGAALLLTPLHDIHASEAQTDAVREQIKAAYIGWHRGELKEALQILEPLVQAKNREAIFLKAGVLNMMERPDGKKVLALQTEAARLGFVAAYLPAAGGYMNLGNHELAFAWALKAAKEGVTGSHFFISAFYCDSWDVILPDSLVADAWLIIGMGGSFDADDQQWVSRSCGPSEPDDFRRGQLETQVKFLTSRFRLPPVSDPLADWYSWTLEALEREVDTPAE</sequence>
<dbReference type="Gene3D" id="1.25.40.10">
    <property type="entry name" value="Tetratricopeptide repeat domain"/>
    <property type="match status" value="1"/>
</dbReference>
<evidence type="ECO:0000313" key="2">
    <source>
        <dbReference type="Proteomes" id="UP000761264"/>
    </source>
</evidence>
<name>A0A967C9Z0_9PROT</name>
<protein>
    <submittedName>
        <fullName evidence="1">Uncharacterized protein</fullName>
    </submittedName>
</protein>
<accession>A0A967C9Z0</accession>
<keyword evidence="2" id="KW-1185">Reference proteome</keyword>
<evidence type="ECO:0000313" key="1">
    <source>
        <dbReference type="EMBL" id="NIA66974.1"/>
    </source>
</evidence>
<dbReference type="RefSeq" id="WP_167220279.1">
    <property type="nucleotide sequence ID" value="NZ_JAAQPH010000001.1"/>
</dbReference>
<gene>
    <name evidence="1" type="ORF">HBA54_00030</name>
</gene>
<comment type="caution">
    <text evidence="1">The sequence shown here is derived from an EMBL/GenBank/DDBJ whole genome shotgun (WGS) entry which is preliminary data.</text>
</comment>
<dbReference type="SUPFAM" id="SSF81901">
    <property type="entry name" value="HCP-like"/>
    <property type="match status" value="1"/>
</dbReference>
<proteinExistence type="predicted"/>